<organism evidence="1 2">
    <name type="scientific">Schistosoma mattheei</name>
    <dbReference type="NCBI Taxonomy" id="31246"/>
    <lineage>
        <taxon>Eukaryota</taxon>
        <taxon>Metazoa</taxon>
        <taxon>Spiralia</taxon>
        <taxon>Lophotrochozoa</taxon>
        <taxon>Platyhelminthes</taxon>
        <taxon>Trematoda</taxon>
        <taxon>Digenea</taxon>
        <taxon>Strigeidida</taxon>
        <taxon>Schistosomatoidea</taxon>
        <taxon>Schistosomatidae</taxon>
        <taxon>Schistosoma</taxon>
    </lineage>
</organism>
<reference evidence="1 2" key="1">
    <citation type="submission" date="2018-11" db="EMBL/GenBank/DDBJ databases">
        <authorList>
            <consortium name="Pathogen Informatics"/>
        </authorList>
    </citation>
    <scope>NUCLEOTIDE SEQUENCE [LARGE SCALE GENOMIC DNA]</scope>
    <source>
        <strain>Denwood</strain>
        <strain evidence="2">Zambia</strain>
    </source>
</reference>
<name>A0A3P8KN09_9TREM</name>
<gene>
    <name evidence="1" type="ORF">SMTD_LOCUS19695</name>
</gene>
<dbReference type="AlphaFoldDB" id="A0A3P8KN09"/>
<evidence type="ECO:0000313" key="1">
    <source>
        <dbReference type="EMBL" id="VDP80506.1"/>
    </source>
</evidence>
<dbReference type="EMBL" id="UZAL01042813">
    <property type="protein sequence ID" value="VDP80506.1"/>
    <property type="molecule type" value="Genomic_DNA"/>
</dbReference>
<dbReference type="Proteomes" id="UP000269396">
    <property type="component" value="Unassembled WGS sequence"/>
</dbReference>
<accession>A0A3P8KN09</accession>
<sequence length="49" mass="5298">MFGDKSETGCFDSIEYGMIRVEDQSGFCRLRIGSCASSVSAIVASQMIN</sequence>
<protein>
    <submittedName>
        <fullName evidence="1">Uncharacterized protein</fullName>
    </submittedName>
</protein>
<proteinExistence type="predicted"/>
<evidence type="ECO:0000313" key="2">
    <source>
        <dbReference type="Proteomes" id="UP000269396"/>
    </source>
</evidence>
<keyword evidence="2" id="KW-1185">Reference proteome</keyword>